<comment type="caution">
    <text evidence="3">The sequence shown here is derived from an EMBL/GenBank/DDBJ whole genome shotgun (WGS) entry which is preliminary data.</text>
</comment>
<evidence type="ECO:0000259" key="2">
    <source>
        <dbReference type="PROSITE" id="PS50878"/>
    </source>
</evidence>
<evidence type="ECO:0000313" key="3">
    <source>
        <dbReference type="EMBL" id="KAK3101228.1"/>
    </source>
</evidence>
<dbReference type="InterPro" id="IPR000477">
    <property type="entry name" value="RT_dom"/>
</dbReference>
<dbReference type="PROSITE" id="PS50878">
    <property type="entry name" value="RT_POL"/>
    <property type="match status" value="1"/>
</dbReference>
<name>A0AA88YAJ2_PINIB</name>
<evidence type="ECO:0000313" key="4">
    <source>
        <dbReference type="Proteomes" id="UP001186944"/>
    </source>
</evidence>
<organism evidence="3 4">
    <name type="scientific">Pinctada imbricata</name>
    <name type="common">Atlantic pearl-oyster</name>
    <name type="synonym">Pinctada martensii</name>
    <dbReference type="NCBI Taxonomy" id="66713"/>
    <lineage>
        <taxon>Eukaryota</taxon>
        <taxon>Metazoa</taxon>
        <taxon>Spiralia</taxon>
        <taxon>Lophotrochozoa</taxon>
        <taxon>Mollusca</taxon>
        <taxon>Bivalvia</taxon>
        <taxon>Autobranchia</taxon>
        <taxon>Pteriomorphia</taxon>
        <taxon>Pterioida</taxon>
        <taxon>Pterioidea</taxon>
        <taxon>Pteriidae</taxon>
        <taxon>Pinctada</taxon>
    </lineage>
</organism>
<keyword evidence="4" id="KW-1185">Reference proteome</keyword>
<keyword evidence="1" id="KW-0812">Transmembrane</keyword>
<sequence>MKKATGVDGISPRFLKSCSSSISQPLADLINYGLDTRSFPSNLKLAQVIPIYKKKDPMDKQNYRPVSILPTISKLFERVMHDQLSVHFGTIFSPFLAAFRRGFGCQTTLLRLIEDWKRALDEHKGVAAILMDLSKAFDCLPHDLLIAKFKAYGVSGEAVELLGSYLGNRLQQIKLGSTTSTWETILKGVPQGSILGPLFFNVFINDIFYFIKQSVLYNYADDNTLSYEHSDCDILKSVLEEESEVLITWFKDNGMKANPDKFQAICLGKKANSCIKSFKICDAEIQCEDNVNLLGVDIDFLLKFDGHISQLCKKASRQLSVLKRIGSEESIMYGASEYDEENAVMGGEFSAFSEKNVRLGFIRKVYGILMTQLIVTYGDHESLLIHTVCEAVLLGAVASHYEADAVLMAVGITAYDFTMWGGMLFVFLIVLFMFGILAAIIRDRVCINHNNKTAS</sequence>
<protein>
    <recommendedName>
        <fullName evidence="2">Reverse transcriptase domain-containing protein</fullName>
    </recommendedName>
</protein>
<proteinExistence type="predicted"/>
<accession>A0AA88YAJ2</accession>
<dbReference type="CDD" id="cd01650">
    <property type="entry name" value="RT_nLTR_like"/>
    <property type="match status" value="1"/>
</dbReference>
<dbReference type="InterPro" id="IPR043502">
    <property type="entry name" value="DNA/RNA_pol_sf"/>
</dbReference>
<keyword evidence="1" id="KW-1133">Transmembrane helix</keyword>
<dbReference type="AlphaFoldDB" id="A0AA88YAJ2"/>
<keyword evidence="1" id="KW-0472">Membrane</keyword>
<gene>
    <name evidence="3" type="ORF">FSP39_001935</name>
</gene>
<dbReference type="SUPFAM" id="SSF56672">
    <property type="entry name" value="DNA/RNA polymerases"/>
    <property type="match status" value="1"/>
</dbReference>
<dbReference type="Proteomes" id="UP001186944">
    <property type="component" value="Unassembled WGS sequence"/>
</dbReference>
<dbReference type="EMBL" id="VSWD01000005">
    <property type="protein sequence ID" value="KAK3101228.1"/>
    <property type="molecule type" value="Genomic_DNA"/>
</dbReference>
<evidence type="ECO:0000256" key="1">
    <source>
        <dbReference type="SAM" id="Phobius"/>
    </source>
</evidence>
<feature type="transmembrane region" description="Helical" evidence="1">
    <location>
        <begin position="417"/>
        <end position="441"/>
    </location>
</feature>
<dbReference type="Pfam" id="PF00078">
    <property type="entry name" value="RVT_1"/>
    <property type="match status" value="1"/>
</dbReference>
<feature type="domain" description="Reverse transcriptase" evidence="2">
    <location>
        <begin position="32"/>
        <end position="298"/>
    </location>
</feature>
<dbReference type="PANTHER" id="PTHR33332">
    <property type="entry name" value="REVERSE TRANSCRIPTASE DOMAIN-CONTAINING PROTEIN"/>
    <property type="match status" value="1"/>
</dbReference>
<reference evidence="3" key="1">
    <citation type="submission" date="2019-08" db="EMBL/GenBank/DDBJ databases">
        <title>The improved chromosome-level genome for the pearl oyster Pinctada fucata martensii using PacBio sequencing and Hi-C.</title>
        <authorList>
            <person name="Zheng Z."/>
        </authorList>
    </citation>
    <scope>NUCLEOTIDE SEQUENCE</scope>
    <source>
        <strain evidence="3">ZZ-2019</strain>
        <tissue evidence="3">Adductor muscle</tissue>
    </source>
</reference>